<dbReference type="AlphaFoldDB" id="A0A2M9XD74"/>
<keyword evidence="3" id="KW-0645">Protease</keyword>
<organism evidence="3 4">
    <name type="scientific">Leptospira hartskeerlii</name>
    <dbReference type="NCBI Taxonomy" id="2023177"/>
    <lineage>
        <taxon>Bacteria</taxon>
        <taxon>Pseudomonadati</taxon>
        <taxon>Spirochaetota</taxon>
        <taxon>Spirochaetia</taxon>
        <taxon>Leptospirales</taxon>
        <taxon>Leptospiraceae</taxon>
        <taxon>Leptospira</taxon>
    </lineage>
</organism>
<evidence type="ECO:0000259" key="2">
    <source>
        <dbReference type="Pfam" id="PF02517"/>
    </source>
</evidence>
<feature type="transmembrane region" description="Helical" evidence="1">
    <location>
        <begin position="243"/>
        <end position="264"/>
    </location>
</feature>
<keyword evidence="3" id="KW-0482">Metalloprotease</keyword>
<protein>
    <submittedName>
        <fullName evidence="3">CPBP family intramembrane metalloprotease</fullName>
    </submittedName>
</protein>
<dbReference type="PANTHER" id="PTHR36435">
    <property type="entry name" value="SLR1288 PROTEIN"/>
    <property type="match status" value="1"/>
</dbReference>
<dbReference type="InterPro" id="IPR003675">
    <property type="entry name" value="Rce1/LyrA-like_dom"/>
</dbReference>
<dbReference type="RefSeq" id="WP_100706287.1">
    <property type="nucleotide sequence ID" value="NZ_NPDL01000001.1"/>
</dbReference>
<name>A0A2M9XD74_9LEPT</name>
<feature type="domain" description="CAAX prenyl protease 2/Lysostaphin resistance protein A-like" evidence="2">
    <location>
        <begin position="126"/>
        <end position="213"/>
    </location>
</feature>
<dbReference type="EMBL" id="NPDN01000004">
    <property type="protein sequence ID" value="PJZ25643.1"/>
    <property type="molecule type" value="Genomic_DNA"/>
</dbReference>
<comment type="caution">
    <text evidence="3">The sequence shown here is derived from an EMBL/GenBank/DDBJ whole genome shotgun (WGS) entry which is preliminary data.</text>
</comment>
<evidence type="ECO:0000256" key="1">
    <source>
        <dbReference type="SAM" id="Phobius"/>
    </source>
</evidence>
<dbReference type="Pfam" id="PF02517">
    <property type="entry name" value="Rce1-like"/>
    <property type="match status" value="1"/>
</dbReference>
<dbReference type="InterPro" id="IPR052710">
    <property type="entry name" value="CAAX_protease"/>
</dbReference>
<keyword evidence="1" id="KW-1133">Transmembrane helix</keyword>
<accession>A0A2M9XD74</accession>
<dbReference type="GO" id="GO:0008237">
    <property type="term" value="F:metallopeptidase activity"/>
    <property type="evidence" value="ECO:0007669"/>
    <property type="project" value="UniProtKB-KW"/>
</dbReference>
<feature type="transmembrane region" description="Helical" evidence="1">
    <location>
        <begin position="83"/>
        <end position="107"/>
    </location>
</feature>
<feature type="transmembrane region" description="Helical" evidence="1">
    <location>
        <begin position="205"/>
        <end position="223"/>
    </location>
</feature>
<dbReference type="GO" id="GO:0004175">
    <property type="term" value="F:endopeptidase activity"/>
    <property type="evidence" value="ECO:0007669"/>
    <property type="project" value="UniProtKB-ARBA"/>
</dbReference>
<dbReference type="GO" id="GO:0080120">
    <property type="term" value="P:CAAX-box protein maturation"/>
    <property type="evidence" value="ECO:0007669"/>
    <property type="project" value="UniProtKB-ARBA"/>
</dbReference>
<dbReference type="Proteomes" id="UP000232196">
    <property type="component" value="Unassembled WGS sequence"/>
</dbReference>
<keyword evidence="4" id="KW-1185">Reference proteome</keyword>
<feature type="transmembrane region" description="Helical" evidence="1">
    <location>
        <begin position="181"/>
        <end position="198"/>
    </location>
</feature>
<feature type="transmembrane region" description="Helical" evidence="1">
    <location>
        <begin position="44"/>
        <end position="62"/>
    </location>
</feature>
<proteinExistence type="predicted"/>
<evidence type="ECO:0000313" key="3">
    <source>
        <dbReference type="EMBL" id="PJZ25643.1"/>
    </source>
</evidence>
<dbReference type="OrthoDB" id="4177129at2"/>
<dbReference type="PANTHER" id="PTHR36435:SF1">
    <property type="entry name" value="CAAX AMINO TERMINAL PROTEASE FAMILY PROTEIN"/>
    <property type="match status" value="1"/>
</dbReference>
<sequence length="272" mass="30021">MQNKNYPFLGAVGLCFLVLVTGFGIGIVIAILQSVAKLNLDAKVITAIGNSASFGFAIWIGLKISKKEYSEVLRLKPLRPLEAFSFAITAIGFSLLLSEVDNLFSMFVPKPDFIINLFQGLFDGENIFLSVILLSVVAPITEELMFRGVILDRFLKHFSIPSSFLLSSLLFGLIHLNPWQFIGSSILGIYMAWVVYKTDSILNSILIHAVFNGIPLIVLNGLQLEIPGFSAPIAGKIQVLQPIWLDLLGLLITCFGLSFTFFLFGRRNEKTA</sequence>
<keyword evidence="1" id="KW-0812">Transmembrane</keyword>
<feature type="transmembrane region" description="Helical" evidence="1">
    <location>
        <begin position="158"/>
        <end position="175"/>
    </location>
</feature>
<feature type="transmembrane region" description="Helical" evidence="1">
    <location>
        <begin position="7"/>
        <end position="32"/>
    </location>
</feature>
<keyword evidence="3" id="KW-0378">Hydrolase</keyword>
<evidence type="ECO:0000313" key="4">
    <source>
        <dbReference type="Proteomes" id="UP000232196"/>
    </source>
</evidence>
<keyword evidence="1" id="KW-0472">Membrane</keyword>
<gene>
    <name evidence="3" type="ORF">CH357_08280</name>
</gene>
<reference evidence="3 4" key="1">
    <citation type="submission" date="2017-07" db="EMBL/GenBank/DDBJ databases">
        <title>Leptospira spp. isolated from tropical soils.</title>
        <authorList>
            <person name="Thibeaux R."/>
            <person name="Iraola G."/>
            <person name="Ferres I."/>
            <person name="Bierque E."/>
            <person name="Girault D."/>
            <person name="Soupe-Gilbert M.-E."/>
            <person name="Picardeau M."/>
            <person name="Goarant C."/>
        </authorList>
    </citation>
    <scope>NUCLEOTIDE SEQUENCE [LARGE SCALE GENOMIC DNA]</scope>
    <source>
        <strain evidence="3 4">MCA1-C-A1</strain>
    </source>
</reference>
<dbReference type="GO" id="GO:0006508">
    <property type="term" value="P:proteolysis"/>
    <property type="evidence" value="ECO:0007669"/>
    <property type="project" value="UniProtKB-KW"/>
</dbReference>